<sequence length="216" mass="23845">MECESRTDGRLERGNAKRRAILDRAVDLASISGLDGLSIGKLAAELGISKSGALLHFGSKLELQLDVITHAAERFGRAVIAPAAEQPVGLPRLWYLTDGWLHHIEIETFPGGCFFSTVGAEFNSRPGRIHDALAKIHNRWSNLLEQQAVAAREAGQLRPDVVAERLVFELDALIRHANMHRQLHDSRKVLGHAREAVRDLLTRVGTEAAVRELFGE</sequence>
<dbReference type="Pfam" id="PF16925">
    <property type="entry name" value="TetR_C_13"/>
    <property type="match status" value="1"/>
</dbReference>
<name>D3Q0B6_STANL</name>
<dbReference type="STRING" id="446470.Snas_0058"/>
<evidence type="ECO:0000256" key="1">
    <source>
        <dbReference type="ARBA" id="ARBA00023015"/>
    </source>
</evidence>
<keyword evidence="3" id="KW-0804">Transcription</keyword>
<dbReference type="Gene3D" id="1.10.357.10">
    <property type="entry name" value="Tetracycline Repressor, domain 2"/>
    <property type="match status" value="1"/>
</dbReference>
<evidence type="ECO:0000256" key="4">
    <source>
        <dbReference type="PROSITE-ProRule" id="PRU00335"/>
    </source>
</evidence>
<dbReference type="InterPro" id="IPR036271">
    <property type="entry name" value="Tet_transcr_reg_TetR-rel_C_sf"/>
</dbReference>
<dbReference type="AlphaFoldDB" id="D3Q0B6"/>
<dbReference type="PANTHER" id="PTHR47506">
    <property type="entry name" value="TRANSCRIPTIONAL REGULATORY PROTEIN"/>
    <property type="match status" value="1"/>
</dbReference>
<gene>
    <name evidence="6" type="ordered locus">Snas_0058</name>
</gene>
<keyword evidence="2 4" id="KW-0238">DNA-binding</keyword>
<dbReference type="Proteomes" id="UP000000844">
    <property type="component" value="Chromosome"/>
</dbReference>
<dbReference type="SUPFAM" id="SSF48498">
    <property type="entry name" value="Tetracyclin repressor-like, C-terminal domain"/>
    <property type="match status" value="1"/>
</dbReference>
<keyword evidence="7" id="KW-1185">Reference proteome</keyword>
<keyword evidence="1" id="KW-0805">Transcription regulation</keyword>
<dbReference type="eggNOG" id="COG1309">
    <property type="taxonomic scope" value="Bacteria"/>
</dbReference>
<reference evidence="6 7" key="1">
    <citation type="journal article" date="2009" name="Stand. Genomic Sci.">
        <title>Complete genome sequence of Stackebrandtia nassauensis type strain (LLR-40K-21).</title>
        <authorList>
            <person name="Munk C."/>
            <person name="Lapidus A."/>
            <person name="Copeland A."/>
            <person name="Jando M."/>
            <person name="Mayilraj S."/>
            <person name="Glavina Del Rio T."/>
            <person name="Nolan M."/>
            <person name="Chen F."/>
            <person name="Lucas S."/>
            <person name="Tice H."/>
            <person name="Cheng J.F."/>
            <person name="Han C."/>
            <person name="Detter J.C."/>
            <person name="Bruce D."/>
            <person name="Goodwin L."/>
            <person name="Chain P."/>
            <person name="Pitluck S."/>
            <person name="Goker M."/>
            <person name="Ovchinikova G."/>
            <person name="Pati A."/>
            <person name="Ivanova N."/>
            <person name="Mavromatis K."/>
            <person name="Chen A."/>
            <person name="Palaniappan K."/>
            <person name="Land M."/>
            <person name="Hauser L."/>
            <person name="Chang Y.J."/>
            <person name="Jeffries C.D."/>
            <person name="Bristow J."/>
            <person name="Eisen J.A."/>
            <person name="Markowitz V."/>
            <person name="Hugenholtz P."/>
            <person name="Kyrpides N.C."/>
            <person name="Klenk H.P."/>
        </authorList>
    </citation>
    <scope>NUCLEOTIDE SEQUENCE [LARGE SCALE GENOMIC DNA]</scope>
    <source>
        <strain evidence="7">DSM 44728 / CIP 108903 / NRRL B-16338 / NBRC 102104 / LLR-40K-21</strain>
    </source>
</reference>
<protein>
    <submittedName>
        <fullName evidence="6">Transcriptional regulator, TetR family</fullName>
    </submittedName>
</protein>
<dbReference type="Gene3D" id="1.10.10.60">
    <property type="entry name" value="Homeodomain-like"/>
    <property type="match status" value="1"/>
</dbReference>
<dbReference type="EMBL" id="CP001778">
    <property type="protein sequence ID" value="ADD39780.1"/>
    <property type="molecule type" value="Genomic_DNA"/>
</dbReference>
<dbReference type="PROSITE" id="PS50977">
    <property type="entry name" value="HTH_TETR_2"/>
    <property type="match status" value="1"/>
</dbReference>
<dbReference type="InterPro" id="IPR011075">
    <property type="entry name" value="TetR_C"/>
</dbReference>
<evidence type="ECO:0000259" key="5">
    <source>
        <dbReference type="PROSITE" id="PS50977"/>
    </source>
</evidence>
<feature type="DNA-binding region" description="H-T-H motif" evidence="4">
    <location>
        <begin position="38"/>
        <end position="57"/>
    </location>
</feature>
<dbReference type="KEGG" id="sna:Snas_0058"/>
<evidence type="ECO:0000256" key="2">
    <source>
        <dbReference type="ARBA" id="ARBA00023125"/>
    </source>
</evidence>
<evidence type="ECO:0000256" key="3">
    <source>
        <dbReference type="ARBA" id="ARBA00023163"/>
    </source>
</evidence>
<accession>D3Q0B6</accession>
<dbReference type="PANTHER" id="PTHR47506:SF6">
    <property type="entry name" value="HTH-TYPE TRANSCRIPTIONAL REPRESSOR NEMR"/>
    <property type="match status" value="1"/>
</dbReference>
<dbReference type="OrthoDB" id="326421at2"/>
<dbReference type="Pfam" id="PF00440">
    <property type="entry name" value="TetR_N"/>
    <property type="match status" value="1"/>
</dbReference>
<dbReference type="GO" id="GO:0003677">
    <property type="term" value="F:DNA binding"/>
    <property type="evidence" value="ECO:0007669"/>
    <property type="project" value="UniProtKB-UniRule"/>
</dbReference>
<evidence type="ECO:0000313" key="7">
    <source>
        <dbReference type="Proteomes" id="UP000000844"/>
    </source>
</evidence>
<dbReference type="InterPro" id="IPR001647">
    <property type="entry name" value="HTH_TetR"/>
</dbReference>
<dbReference type="InterPro" id="IPR009057">
    <property type="entry name" value="Homeodomain-like_sf"/>
</dbReference>
<dbReference type="RefSeq" id="WP_013015351.1">
    <property type="nucleotide sequence ID" value="NC_013947.1"/>
</dbReference>
<evidence type="ECO:0000313" key="6">
    <source>
        <dbReference type="EMBL" id="ADD39780.1"/>
    </source>
</evidence>
<dbReference type="HOGENOM" id="CLU_069356_4_1_11"/>
<organism evidence="6 7">
    <name type="scientific">Stackebrandtia nassauensis (strain DSM 44728 / CIP 108903 / NRRL B-16338 / NBRC 102104 / LLR-40K-21)</name>
    <dbReference type="NCBI Taxonomy" id="446470"/>
    <lineage>
        <taxon>Bacteria</taxon>
        <taxon>Bacillati</taxon>
        <taxon>Actinomycetota</taxon>
        <taxon>Actinomycetes</taxon>
        <taxon>Glycomycetales</taxon>
        <taxon>Glycomycetaceae</taxon>
        <taxon>Stackebrandtia</taxon>
    </lineage>
</organism>
<feature type="domain" description="HTH tetR-type" evidence="5">
    <location>
        <begin position="15"/>
        <end position="75"/>
    </location>
</feature>
<dbReference type="SUPFAM" id="SSF46689">
    <property type="entry name" value="Homeodomain-like"/>
    <property type="match status" value="1"/>
</dbReference>
<proteinExistence type="predicted"/>